<feature type="region of interest" description="Disordered" evidence="2">
    <location>
        <begin position="1"/>
        <end position="82"/>
    </location>
</feature>
<keyword evidence="4" id="KW-1185">Reference proteome</keyword>
<feature type="compositionally biased region" description="Basic and acidic residues" evidence="2">
    <location>
        <begin position="25"/>
        <end position="59"/>
    </location>
</feature>
<organism evidence="3 4">
    <name type="scientific">Knipowitschia caucasica</name>
    <name type="common">Caucasian dwarf goby</name>
    <name type="synonym">Pomatoschistus caucasicus</name>
    <dbReference type="NCBI Taxonomy" id="637954"/>
    <lineage>
        <taxon>Eukaryota</taxon>
        <taxon>Metazoa</taxon>
        <taxon>Chordata</taxon>
        <taxon>Craniata</taxon>
        <taxon>Vertebrata</taxon>
        <taxon>Euteleostomi</taxon>
        <taxon>Actinopterygii</taxon>
        <taxon>Neopterygii</taxon>
        <taxon>Teleostei</taxon>
        <taxon>Neoteleostei</taxon>
        <taxon>Acanthomorphata</taxon>
        <taxon>Gobiaria</taxon>
        <taxon>Gobiiformes</taxon>
        <taxon>Gobioidei</taxon>
        <taxon>Gobiidae</taxon>
        <taxon>Gobiinae</taxon>
        <taxon>Knipowitschia</taxon>
    </lineage>
</organism>
<reference evidence="3 4" key="1">
    <citation type="submission" date="2024-04" db="EMBL/GenBank/DDBJ databases">
        <authorList>
            <person name="Waldvogel A.-M."/>
            <person name="Schoenle A."/>
        </authorList>
    </citation>
    <scope>NUCLEOTIDE SEQUENCE [LARGE SCALE GENOMIC DNA]</scope>
</reference>
<protein>
    <submittedName>
        <fullName evidence="3">Uncharacterized protein</fullName>
    </submittedName>
</protein>
<accession>A0AAV2MTQ2</accession>
<feature type="compositionally biased region" description="Basic residues" evidence="2">
    <location>
        <begin position="11"/>
        <end position="24"/>
    </location>
</feature>
<dbReference type="Proteomes" id="UP001497482">
    <property type="component" value="Chromosome 9"/>
</dbReference>
<evidence type="ECO:0000313" key="3">
    <source>
        <dbReference type="EMBL" id="CAL1616381.1"/>
    </source>
</evidence>
<dbReference type="AlphaFoldDB" id="A0AAV2MTQ2"/>
<name>A0AAV2MTQ2_KNICA</name>
<evidence type="ECO:0000256" key="2">
    <source>
        <dbReference type="SAM" id="MobiDB-lite"/>
    </source>
</evidence>
<evidence type="ECO:0000256" key="1">
    <source>
        <dbReference type="ARBA" id="ARBA00022553"/>
    </source>
</evidence>
<sequence length="112" mass="12814">MDAKLKPKPGTGRRGRTKRERVRRLREVGSRETHCNPELHHHSSCSDREARSPGREPAKKAPRPAASRAPRRKRRESSSQEEDIIDGFAISSFISLERLEVRELVHVVITLD</sequence>
<keyword evidence="1" id="KW-0597">Phosphoprotein</keyword>
<evidence type="ECO:0000313" key="4">
    <source>
        <dbReference type="Proteomes" id="UP001497482"/>
    </source>
</evidence>
<proteinExistence type="predicted"/>
<dbReference type="EMBL" id="OZ035831">
    <property type="protein sequence ID" value="CAL1616381.1"/>
    <property type="molecule type" value="Genomic_DNA"/>
</dbReference>
<dbReference type="PANTHER" id="PTHR14429">
    <property type="entry name" value="FIBROSIN FAMILY MEMBER"/>
    <property type="match status" value="1"/>
</dbReference>
<dbReference type="InterPro" id="IPR023246">
    <property type="entry name" value="AUTS2"/>
</dbReference>
<gene>
    <name evidence="3" type="ORF">KC01_LOCUS42149</name>
</gene>
<dbReference type="PANTHER" id="PTHR14429:SF22">
    <property type="entry name" value="AGAP013055-PA"/>
    <property type="match status" value="1"/>
</dbReference>